<keyword evidence="11" id="KW-1185">Reference proteome</keyword>
<dbReference type="Proteomes" id="UP000198282">
    <property type="component" value="Unassembled WGS sequence"/>
</dbReference>
<dbReference type="GO" id="GO:0005524">
    <property type="term" value="F:ATP binding"/>
    <property type="evidence" value="ECO:0007669"/>
    <property type="project" value="UniProtKB-UniRule"/>
</dbReference>
<feature type="binding site" evidence="7">
    <location>
        <position position="44"/>
    </location>
    <ligand>
        <name>ATP</name>
        <dbReference type="ChEBI" id="CHEBI:30616"/>
    </ligand>
</feature>
<evidence type="ECO:0000313" key="11">
    <source>
        <dbReference type="Proteomes" id="UP000198282"/>
    </source>
</evidence>
<dbReference type="InterPro" id="IPR000719">
    <property type="entry name" value="Prot_kinase_dom"/>
</dbReference>
<feature type="region of interest" description="Disordered" evidence="8">
    <location>
        <begin position="347"/>
        <end position="461"/>
    </location>
</feature>
<evidence type="ECO:0000256" key="1">
    <source>
        <dbReference type="ARBA" id="ARBA00012513"/>
    </source>
</evidence>
<protein>
    <recommendedName>
        <fullName evidence="1">non-specific serine/threonine protein kinase</fullName>
        <ecNumber evidence="1">2.7.11.1</ecNumber>
    </recommendedName>
</protein>
<evidence type="ECO:0000256" key="8">
    <source>
        <dbReference type="SAM" id="MobiDB-lite"/>
    </source>
</evidence>
<dbReference type="Gene3D" id="3.30.200.20">
    <property type="entry name" value="Phosphorylase Kinase, domain 1"/>
    <property type="match status" value="1"/>
</dbReference>
<organism evidence="10 11">
    <name type="scientific">Streptosporangium subroseum</name>
    <dbReference type="NCBI Taxonomy" id="106412"/>
    <lineage>
        <taxon>Bacteria</taxon>
        <taxon>Bacillati</taxon>
        <taxon>Actinomycetota</taxon>
        <taxon>Actinomycetes</taxon>
        <taxon>Streptosporangiales</taxon>
        <taxon>Streptosporangiaceae</taxon>
        <taxon>Streptosporangium</taxon>
    </lineage>
</organism>
<accession>A0A239ABQ0</accession>
<feature type="domain" description="Protein kinase" evidence="9">
    <location>
        <begin position="15"/>
        <end position="277"/>
    </location>
</feature>
<evidence type="ECO:0000256" key="5">
    <source>
        <dbReference type="ARBA" id="ARBA00022777"/>
    </source>
</evidence>
<dbReference type="EMBL" id="FZOD01000001">
    <property type="protein sequence ID" value="SNR93086.1"/>
    <property type="molecule type" value="Genomic_DNA"/>
</dbReference>
<feature type="compositionally biased region" description="Basic residues" evidence="8">
    <location>
        <begin position="432"/>
        <end position="443"/>
    </location>
</feature>
<dbReference type="EC" id="2.7.11.1" evidence="1"/>
<evidence type="ECO:0000256" key="2">
    <source>
        <dbReference type="ARBA" id="ARBA00022527"/>
    </source>
</evidence>
<evidence type="ECO:0000259" key="9">
    <source>
        <dbReference type="PROSITE" id="PS50011"/>
    </source>
</evidence>
<dbReference type="PROSITE" id="PS00108">
    <property type="entry name" value="PROTEIN_KINASE_ST"/>
    <property type="match status" value="1"/>
</dbReference>
<proteinExistence type="predicted"/>
<evidence type="ECO:0000256" key="3">
    <source>
        <dbReference type="ARBA" id="ARBA00022679"/>
    </source>
</evidence>
<dbReference type="PANTHER" id="PTHR43289:SF6">
    <property type="entry name" value="SERINE_THREONINE-PROTEIN KINASE NEKL-3"/>
    <property type="match status" value="1"/>
</dbReference>
<dbReference type="Gene3D" id="1.10.510.10">
    <property type="entry name" value="Transferase(Phosphotransferase) domain 1"/>
    <property type="match status" value="1"/>
</dbReference>
<evidence type="ECO:0000256" key="4">
    <source>
        <dbReference type="ARBA" id="ARBA00022741"/>
    </source>
</evidence>
<keyword evidence="3" id="KW-0808">Transferase</keyword>
<keyword evidence="5 10" id="KW-0418">Kinase</keyword>
<evidence type="ECO:0000313" key="10">
    <source>
        <dbReference type="EMBL" id="SNR93086.1"/>
    </source>
</evidence>
<dbReference type="RefSeq" id="WP_089205265.1">
    <property type="nucleotide sequence ID" value="NZ_FZOD01000001.1"/>
</dbReference>
<dbReference type="Pfam" id="PF00069">
    <property type="entry name" value="Pkinase"/>
    <property type="match status" value="1"/>
</dbReference>
<reference evidence="10 11" key="1">
    <citation type="submission" date="2017-06" db="EMBL/GenBank/DDBJ databases">
        <authorList>
            <person name="Kim H.J."/>
            <person name="Triplett B.A."/>
        </authorList>
    </citation>
    <scope>NUCLEOTIDE SEQUENCE [LARGE SCALE GENOMIC DNA]</scope>
    <source>
        <strain evidence="10 11">CGMCC 4.2132</strain>
    </source>
</reference>
<keyword evidence="4 7" id="KW-0547">Nucleotide-binding</keyword>
<dbReference type="InterPro" id="IPR017441">
    <property type="entry name" value="Protein_kinase_ATP_BS"/>
</dbReference>
<dbReference type="PROSITE" id="PS50011">
    <property type="entry name" value="PROTEIN_KINASE_DOM"/>
    <property type="match status" value="1"/>
</dbReference>
<dbReference type="OrthoDB" id="9801841at2"/>
<dbReference type="SMART" id="SM00220">
    <property type="entry name" value="S_TKc"/>
    <property type="match status" value="1"/>
</dbReference>
<dbReference type="InterPro" id="IPR011009">
    <property type="entry name" value="Kinase-like_dom_sf"/>
</dbReference>
<feature type="compositionally biased region" description="Basic and acidic residues" evidence="8">
    <location>
        <begin position="347"/>
        <end position="357"/>
    </location>
</feature>
<sequence>MASLRYEGWLLAGRYRLVAGLGSGNMATVWRAHDEFLDREVAVKEVAIPDHLVGQEREVLLGRTMREARLAARLSHPNIAAVYDVVQADGRPWIVLQLIRSRSLAEAIAVEGRLPVPAVTRIGLEVLSALEAAHAAGIMHRDVKPANILLTDDGHAILTDFGLATSTLDEDPCLTKTGIVVGTPAYMAPERANGAASSAEGDLWSLGATLYTAVEGGVPFARGTVLATLAAVLTAAPEPFRHAGPLASVITGLLDKDPARRTDAVRLQEQLRNVAALWDEGTDGAAASLATGLITVPTAAQSTAERFDDGPRSPSIRQRITKHRRLSAGAAALLVGIFVVTTVTAEWRSDEPGRSERAVPSVTTPITMLRVTPTPHVKPVTEGHSTSTSTSTPTPTPAPASQRRRQSGPLPNPPNPEPHEIGPPRGPTKNPKPVKPKPIKHGNGHGNGNGNGKSQGNGNKK</sequence>
<feature type="compositionally biased region" description="Gly residues" evidence="8">
    <location>
        <begin position="444"/>
        <end position="455"/>
    </location>
</feature>
<dbReference type="CDD" id="cd14014">
    <property type="entry name" value="STKc_PknB_like"/>
    <property type="match status" value="1"/>
</dbReference>
<gene>
    <name evidence="10" type="ORF">SAMN05216276_1001283</name>
</gene>
<dbReference type="InterPro" id="IPR008271">
    <property type="entry name" value="Ser/Thr_kinase_AS"/>
</dbReference>
<dbReference type="SUPFAM" id="SSF56112">
    <property type="entry name" value="Protein kinase-like (PK-like)"/>
    <property type="match status" value="1"/>
</dbReference>
<keyword evidence="2 10" id="KW-0723">Serine/threonine-protein kinase</keyword>
<dbReference type="AlphaFoldDB" id="A0A239ABQ0"/>
<keyword evidence="6 7" id="KW-0067">ATP-binding</keyword>
<dbReference type="PROSITE" id="PS00107">
    <property type="entry name" value="PROTEIN_KINASE_ATP"/>
    <property type="match status" value="1"/>
</dbReference>
<evidence type="ECO:0000256" key="6">
    <source>
        <dbReference type="ARBA" id="ARBA00022840"/>
    </source>
</evidence>
<name>A0A239ABQ0_9ACTN</name>
<evidence type="ECO:0000256" key="7">
    <source>
        <dbReference type="PROSITE-ProRule" id="PRU10141"/>
    </source>
</evidence>
<dbReference type="PANTHER" id="PTHR43289">
    <property type="entry name" value="MITOGEN-ACTIVATED PROTEIN KINASE KINASE KINASE 20-RELATED"/>
    <property type="match status" value="1"/>
</dbReference>
<dbReference type="GO" id="GO:0004674">
    <property type="term" value="F:protein serine/threonine kinase activity"/>
    <property type="evidence" value="ECO:0007669"/>
    <property type="project" value="UniProtKB-KW"/>
</dbReference>